<comment type="caution">
    <text evidence="2">The sequence shown here is derived from an EMBL/GenBank/DDBJ whole genome shotgun (WGS) entry which is preliminary data.</text>
</comment>
<proteinExistence type="predicted"/>
<dbReference type="OrthoDB" id="5294844at2"/>
<dbReference type="InterPro" id="IPR003673">
    <property type="entry name" value="CoA-Trfase_fam_III"/>
</dbReference>
<dbReference type="EMBL" id="QPJK01000016">
    <property type="protein sequence ID" value="RCW64135.1"/>
    <property type="molecule type" value="Genomic_DNA"/>
</dbReference>
<dbReference type="RefSeq" id="WP_114472423.1">
    <property type="nucleotide sequence ID" value="NZ_QPJK01000016.1"/>
</dbReference>
<dbReference type="SUPFAM" id="SSF89796">
    <property type="entry name" value="CoA-transferase family III (CaiB/BaiF)"/>
    <property type="match status" value="1"/>
</dbReference>
<dbReference type="InterPro" id="IPR044855">
    <property type="entry name" value="CoA-Trfase_III_dom3_sf"/>
</dbReference>
<keyword evidence="1 2" id="KW-0808">Transferase</keyword>
<dbReference type="GO" id="GO:0008410">
    <property type="term" value="F:CoA-transferase activity"/>
    <property type="evidence" value="ECO:0007669"/>
    <property type="project" value="TreeGrafter"/>
</dbReference>
<dbReference type="PANTHER" id="PTHR48207">
    <property type="entry name" value="SUCCINATE--HYDROXYMETHYLGLUTARATE COA-TRANSFERASE"/>
    <property type="match status" value="1"/>
</dbReference>
<sequence>MTAPEGALSGIRVLDLSRVLAGPWAAQLLGDLGAEVIKVERPGAGDDTRTWGPPFVRDGAGEPTTDAAYYLCTNRNKRSITVDMQTPEGQRLLQELARQSDVVVENFRTGSLAQYGLDYATLSALNPRLVYCSITGFGQTGPYAQRAGYDFLIQGMGGLMSITGQPDGAPGAGPMKVGVALTDILTGLYAANAIQAALHARARTGRGQYIDLALLDVGVACLGNQAMNYLHSGTAPQRMGNAHPNTVPYQDFPTADGHMILATGNDGQYARFCEAAGHPEWASDPRFARNTGRLQHRDVLIPLLRSATVQRTTADWIALLEKAGVPCGPINSIADVFADPQVRARGLQMAMPHAGGADVALVANPIRLSDTPVQYREAPPQLGQHTRAVLHDILKMNDEDIDALQSKGALG</sequence>
<organism evidence="2 3">
    <name type="scientific">Pseudorhodoferax soli</name>
    <dbReference type="NCBI Taxonomy" id="545864"/>
    <lineage>
        <taxon>Bacteria</taxon>
        <taxon>Pseudomonadati</taxon>
        <taxon>Pseudomonadota</taxon>
        <taxon>Betaproteobacteria</taxon>
        <taxon>Burkholderiales</taxon>
        <taxon>Comamonadaceae</taxon>
    </lineage>
</organism>
<protein>
    <submittedName>
        <fullName evidence="2">Crotonobetainyl-CoA:carnitine CoA-transferase CaiB-like acyl-CoA transferase</fullName>
    </submittedName>
</protein>
<dbReference type="Pfam" id="PF02515">
    <property type="entry name" value="CoA_transf_3"/>
    <property type="match status" value="1"/>
</dbReference>
<dbReference type="InterPro" id="IPR050483">
    <property type="entry name" value="CoA-transferase_III_domain"/>
</dbReference>
<dbReference type="Proteomes" id="UP000252884">
    <property type="component" value="Unassembled WGS sequence"/>
</dbReference>
<dbReference type="InterPro" id="IPR023606">
    <property type="entry name" value="CoA-Trfase_III_dom_1_sf"/>
</dbReference>
<evidence type="ECO:0000256" key="1">
    <source>
        <dbReference type="ARBA" id="ARBA00022679"/>
    </source>
</evidence>
<gene>
    <name evidence="2" type="ORF">DES41_11642</name>
</gene>
<dbReference type="Gene3D" id="3.30.1540.10">
    <property type="entry name" value="formyl-coa transferase, domain 3"/>
    <property type="match status" value="1"/>
</dbReference>
<dbReference type="PANTHER" id="PTHR48207:SF3">
    <property type="entry name" value="SUCCINATE--HYDROXYMETHYLGLUTARATE COA-TRANSFERASE"/>
    <property type="match status" value="1"/>
</dbReference>
<evidence type="ECO:0000313" key="2">
    <source>
        <dbReference type="EMBL" id="RCW64135.1"/>
    </source>
</evidence>
<name>A0A368X8F9_9BURK</name>
<dbReference type="AlphaFoldDB" id="A0A368X8F9"/>
<reference evidence="2 3" key="1">
    <citation type="submission" date="2018-07" db="EMBL/GenBank/DDBJ databases">
        <title>Genomic Encyclopedia of Type Strains, Phase IV (KMG-IV): sequencing the most valuable type-strain genomes for metagenomic binning, comparative biology and taxonomic classification.</title>
        <authorList>
            <person name="Goeker M."/>
        </authorList>
    </citation>
    <scope>NUCLEOTIDE SEQUENCE [LARGE SCALE GENOMIC DNA]</scope>
    <source>
        <strain evidence="2 3">DSM 21634</strain>
    </source>
</reference>
<evidence type="ECO:0000313" key="3">
    <source>
        <dbReference type="Proteomes" id="UP000252884"/>
    </source>
</evidence>
<dbReference type="Gene3D" id="3.40.50.10540">
    <property type="entry name" value="Crotonobetainyl-coa:carnitine coa-transferase, domain 1"/>
    <property type="match status" value="1"/>
</dbReference>
<accession>A0A368X8F9</accession>
<keyword evidence="3" id="KW-1185">Reference proteome</keyword>